<accession>A0A1I4BT88</accession>
<dbReference type="OrthoDB" id="9793726at2"/>
<dbReference type="Pfam" id="PF12000">
    <property type="entry name" value="Glyco_trans_4_3"/>
    <property type="match status" value="1"/>
</dbReference>
<dbReference type="CDD" id="cd03818">
    <property type="entry name" value="GT4_ExpC-like"/>
    <property type="match status" value="1"/>
</dbReference>
<dbReference type="GO" id="GO:0016757">
    <property type="term" value="F:glycosyltransferase activity"/>
    <property type="evidence" value="ECO:0007669"/>
    <property type="project" value="TreeGrafter"/>
</dbReference>
<dbReference type="PANTHER" id="PTHR12526:SF635">
    <property type="entry name" value="GLYCOSYL TRANSFERASE GROUP 1"/>
    <property type="match status" value="1"/>
</dbReference>
<evidence type="ECO:0000313" key="2">
    <source>
        <dbReference type="EMBL" id="SFK71935.1"/>
    </source>
</evidence>
<keyword evidence="2" id="KW-0808">Transferase</keyword>
<dbReference type="PANTHER" id="PTHR12526">
    <property type="entry name" value="GLYCOSYLTRANSFERASE"/>
    <property type="match status" value="1"/>
</dbReference>
<dbReference type="Proteomes" id="UP000199473">
    <property type="component" value="Unassembled WGS sequence"/>
</dbReference>
<evidence type="ECO:0000259" key="1">
    <source>
        <dbReference type="Pfam" id="PF12000"/>
    </source>
</evidence>
<organism evidence="2 3">
    <name type="scientific">Falsiroseomonas stagni DSM 19981</name>
    <dbReference type="NCBI Taxonomy" id="1123062"/>
    <lineage>
        <taxon>Bacteria</taxon>
        <taxon>Pseudomonadati</taxon>
        <taxon>Pseudomonadota</taxon>
        <taxon>Alphaproteobacteria</taxon>
        <taxon>Acetobacterales</taxon>
        <taxon>Roseomonadaceae</taxon>
        <taxon>Falsiroseomonas</taxon>
    </lineage>
</organism>
<dbReference type="InterPro" id="IPR022623">
    <property type="entry name" value="Glyco_trans_4"/>
</dbReference>
<dbReference type="Gene3D" id="3.40.50.2000">
    <property type="entry name" value="Glycogen Phosphorylase B"/>
    <property type="match status" value="2"/>
</dbReference>
<evidence type="ECO:0000313" key="3">
    <source>
        <dbReference type="Proteomes" id="UP000199473"/>
    </source>
</evidence>
<dbReference type="EMBL" id="FOSQ01000006">
    <property type="protein sequence ID" value="SFK71935.1"/>
    <property type="molecule type" value="Genomic_DNA"/>
</dbReference>
<feature type="domain" description="Glycosyl transferase family 4" evidence="1">
    <location>
        <begin position="35"/>
        <end position="200"/>
    </location>
</feature>
<protein>
    <submittedName>
        <fullName evidence="2">Glycosyltransferase involved in cell wall bisynthesis</fullName>
    </submittedName>
</protein>
<sequence>MAALPLKRPLRVMFIHQNFPGQYAHLAPAMAQREGVQVWCVGEKPGYEAPGVTYIPYGPPKGAGEQTHRYLRPFEGSLRRGQHLANALVKARDAGVRPDIIVCHPGWGEGLFLKDVFPQARTLFYWEFFYNAIGQDLGFDPAQPVTLDDAARVRVLNSAQLVSLQVADWGVSPTRWQWSRYPAWARRRITVLHEGVDTDRCAPRAGAVFRTPEGREFRRGDPVISYVARNLEPYRGFPSFMRALPRIQRERPDLHTVIVGGNEVSYGKKPPDAEHWKAKMLEEVGAQLDLSRIHFTGRVAHDALHDLFRVTRAHVYLTYPFVLSWSMLEAMACGALVVGSDTPPVSEAIRHGHNGLLVPFFDPDALARTVLAAVADPGAHAPLAEAGRRSVIDRYDLKTICLPRQIELLETIAAGGEPAPEPDAGRW</sequence>
<gene>
    <name evidence="2" type="ORF">SAMN02745775_106111</name>
</gene>
<reference evidence="2 3" key="1">
    <citation type="submission" date="2016-10" db="EMBL/GenBank/DDBJ databases">
        <authorList>
            <person name="de Groot N.N."/>
        </authorList>
    </citation>
    <scope>NUCLEOTIDE SEQUENCE [LARGE SCALE GENOMIC DNA]</scope>
    <source>
        <strain evidence="2 3">DSM 19981</strain>
    </source>
</reference>
<dbReference type="STRING" id="1123062.SAMN02745775_106111"/>
<proteinExistence type="predicted"/>
<dbReference type="AlphaFoldDB" id="A0A1I4BT88"/>
<keyword evidence="3" id="KW-1185">Reference proteome</keyword>
<dbReference type="Pfam" id="PF13692">
    <property type="entry name" value="Glyco_trans_1_4"/>
    <property type="match status" value="1"/>
</dbReference>
<dbReference type="SUPFAM" id="SSF53756">
    <property type="entry name" value="UDP-Glycosyltransferase/glycogen phosphorylase"/>
    <property type="match status" value="1"/>
</dbReference>
<name>A0A1I4BT88_9PROT</name>